<dbReference type="CDD" id="cd11288">
    <property type="entry name" value="gelsolin_S5_like"/>
    <property type="match status" value="1"/>
</dbReference>
<evidence type="ECO:0000256" key="9">
    <source>
        <dbReference type="SAM" id="MobiDB-lite"/>
    </source>
</evidence>
<evidence type="ECO:0000256" key="4">
    <source>
        <dbReference type="ARBA" id="ARBA00022490"/>
    </source>
</evidence>
<feature type="compositionally biased region" description="Polar residues" evidence="9">
    <location>
        <begin position="770"/>
        <end position="795"/>
    </location>
</feature>
<dbReference type="Gene3D" id="3.40.20.10">
    <property type="entry name" value="Severin"/>
    <property type="match status" value="6"/>
</dbReference>
<dbReference type="InterPro" id="IPR007123">
    <property type="entry name" value="Gelsolin-like_dom"/>
</dbReference>
<feature type="compositionally biased region" description="Polar residues" evidence="9">
    <location>
        <begin position="848"/>
        <end position="861"/>
    </location>
</feature>
<dbReference type="GO" id="GO:0005856">
    <property type="term" value="C:cytoskeleton"/>
    <property type="evidence" value="ECO:0007669"/>
    <property type="project" value="UniProtKB-SubCell"/>
</dbReference>
<dbReference type="InterPro" id="IPR003128">
    <property type="entry name" value="Villin_headpiece"/>
</dbReference>
<keyword evidence="12" id="KW-1185">Reference proteome</keyword>
<dbReference type="PANTHER" id="PTHR11977:SF51">
    <property type="entry name" value="PROTEIN FLIGHTLESS-1 HOMOLOG"/>
    <property type="match status" value="1"/>
</dbReference>
<evidence type="ECO:0000256" key="3">
    <source>
        <dbReference type="ARBA" id="ARBA00022467"/>
    </source>
</evidence>
<protein>
    <recommendedName>
        <fullName evidence="10">HP domain-containing protein</fullName>
    </recommendedName>
</protein>
<evidence type="ECO:0000256" key="8">
    <source>
        <dbReference type="ARBA" id="ARBA00023212"/>
    </source>
</evidence>
<dbReference type="InterPro" id="IPR007122">
    <property type="entry name" value="Villin/Gelsolin"/>
</dbReference>
<dbReference type="InterPro" id="IPR029006">
    <property type="entry name" value="ADF-H/Gelsolin-like_dom_sf"/>
</dbReference>
<feature type="domain" description="HP" evidence="10">
    <location>
        <begin position="909"/>
        <end position="974"/>
    </location>
</feature>
<keyword evidence="7" id="KW-0009">Actin-binding</keyword>
<dbReference type="Proteomes" id="UP001497516">
    <property type="component" value="Chromosome 4"/>
</dbReference>
<dbReference type="SUPFAM" id="SSF47050">
    <property type="entry name" value="VHP, Villin headpiece domain"/>
    <property type="match status" value="1"/>
</dbReference>
<dbReference type="EMBL" id="OZ034817">
    <property type="protein sequence ID" value="CAL1385690.1"/>
    <property type="molecule type" value="Genomic_DNA"/>
</dbReference>
<comment type="similarity">
    <text evidence="2">Belongs to the villin/gelsolin family.</text>
</comment>
<evidence type="ECO:0000256" key="6">
    <source>
        <dbReference type="ARBA" id="ARBA00022837"/>
    </source>
</evidence>
<dbReference type="FunFam" id="3.40.20.10:FF:000001">
    <property type="entry name" value="Gelsolin"/>
    <property type="match status" value="1"/>
</dbReference>
<keyword evidence="5" id="KW-0677">Repeat</keyword>
<accession>A0AAV2EJH5</accession>
<keyword evidence="3" id="KW-0117">Actin capping</keyword>
<dbReference type="GO" id="GO:0051693">
    <property type="term" value="P:actin filament capping"/>
    <property type="evidence" value="ECO:0007669"/>
    <property type="project" value="UniProtKB-KW"/>
</dbReference>
<dbReference type="PRINTS" id="PR00597">
    <property type="entry name" value="GELSOLIN"/>
</dbReference>
<reference evidence="11 12" key="1">
    <citation type="submission" date="2024-04" db="EMBL/GenBank/DDBJ databases">
        <authorList>
            <person name="Fracassetti M."/>
        </authorList>
    </citation>
    <scope>NUCLEOTIDE SEQUENCE [LARGE SCALE GENOMIC DNA]</scope>
</reference>
<dbReference type="SMART" id="SM00153">
    <property type="entry name" value="VHP"/>
    <property type="match status" value="1"/>
</dbReference>
<evidence type="ECO:0000313" key="11">
    <source>
        <dbReference type="EMBL" id="CAL1385690.1"/>
    </source>
</evidence>
<gene>
    <name evidence="11" type="ORF">LTRI10_LOCUS26807</name>
</gene>
<dbReference type="Pfam" id="PF00626">
    <property type="entry name" value="Gelsolin"/>
    <property type="match status" value="6"/>
</dbReference>
<evidence type="ECO:0000256" key="5">
    <source>
        <dbReference type="ARBA" id="ARBA00022737"/>
    </source>
</evidence>
<evidence type="ECO:0000259" key="10">
    <source>
        <dbReference type="PROSITE" id="PS51089"/>
    </source>
</evidence>
<dbReference type="FunFam" id="3.40.20.10:FF:000002">
    <property type="entry name" value="Gelsolin"/>
    <property type="match status" value="1"/>
</dbReference>
<keyword evidence="6" id="KW-0106">Calcium</keyword>
<dbReference type="CDD" id="cd11289">
    <property type="entry name" value="gelsolin_S2_like"/>
    <property type="match status" value="1"/>
</dbReference>
<dbReference type="FunFam" id="3.40.20.10:FF:000028">
    <property type="entry name" value="Villin-like 1"/>
    <property type="match status" value="1"/>
</dbReference>
<dbReference type="CDD" id="cd11290">
    <property type="entry name" value="gelsolin_S1_like"/>
    <property type="match status" value="1"/>
</dbReference>
<dbReference type="GO" id="GO:0051015">
    <property type="term" value="F:actin filament binding"/>
    <property type="evidence" value="ECO:0007669"/>
    <property type="project" value="InterPro"/>
</dbReference>
<dbReference type="SUPFAM" id="SSF55753">
    <property type="entry name" value="Actin depolymerizing proteins"/>
    <property type="match status" value="6"/>
</dbReference>
<feature type="compositionally biased region" description="Low complexity" evidence="9">
    <location>
        <begin position="796"/>
        <end position="828"/>
    </location>
</feature>
<feature type="region of interest" description="Disordered" evidence="9">
    <location>
        <begin position="769"/>
        <end position="911"/>
    </location>
</feature>
<evidence type="ECO:0000256" key="7">
    <source>
        <dbReference type="ARBA" id="ARBA00023203"/>
    </source>
</evidence>
<dbReference type="GO" id="GO:0051014">
    <property type="term" value="P:actin filament severing"/>
    <property type="evidence" value="ECO:0007669"/>
    <property type="project" value="UniProtKB-ARBA"/>
</dbReference>
<comment type="subcellular location">
    <subcellularLocation>
        <location evidence="1">Cytoplasm</location>
        <location evidence="1">Cytoskeleton</location>
    </subcellularLocation>
</comment>
<dbReference type="AlphaFoldDB" id="A0AAV2EJH5"/>
<proteinExistence type="inferred from homology"/>
<dbReference type="PROSITE" id="PS51089">
    <property type="entry name" value="HP"/>
    <property type="match status" value="1"/>
</dbReference>
<evidence type="ECO:0000256" key="2">
    <source>
        <dbReference type="ARBA" id="ARBA00008418"/>
    </source>
</evidence>
<dbReference type="SMART" id="SM00262">
    <property type="entry name" value="GEL"/>
    <property type="match status" value="6"/>
</dbReference>
<dbReference type="InterPro" id="IPR036886">
    <property type="entry name" value="Villin_headpiece_dom_sf"/>
</dbReference>
<dbReference type="Pfam" id="PF02209">
    <property type="entry name" value="VHP"/>
    <property type="match status" value="1"/>
</dbReference>
<dbReference type="Gene3D" id="1.10.950.10">
    <property type="entry name" value="Villin headpiece domain"/>
    <property type="match status" value="1"/>
</dbReference>
<keyword evidence="4" id="KW-0963">Cytoplasm</keyword>
<dbReference type="FunFam" id="3.40.20.10:FF:000033">
    <property type="entry name" value="Villin-4"/>
    <property type="match status" value="1"/>
</dbReference>
<name>A0AAV2EJH5_9ROSI</name>
<dbReference type="GO" id="GO:0007015">
    <property type="term" value="P:actin filament organization"/>
    <property type="evidence" value="ECO:0007669"/>
    <property type="project" value="UniProtKB-ARBA"/>
</dbReference>
<keyword evidence="8" id="KW-0206">Cytoskeleton</keyword>
<organism evidence="11 12">
    <name type="scientific">Linum trigynum</name>
    <dbReference type="NCBI Taxonomy" id="586398"/>
    <lineage>
        <taxon>Eukaryota</taxon>
        <taxon>Viridiplantae</taxon>
        <taxon>Streptophyta</taxon>
        <taxon>Embryophyta</taxon>
        <taxon>Tracheophyta</taxon>
        <taxon>Spermatophyta</taxon>
        <taxon>Magnoliopsida</taxon>
        <taxon>eudicotyledons</taxon>
        <taxon>Gunneridae</taxon>
        <taxon>Pentapetalae</taxon>
        <taxon>rosids</taxon>
        <taxon>fabids</taxon>
        <taxon>Malpighiales</taxon>
        <taxon>Linaceae</taxon>
        <taxon>Linum</taxon>
    </lineage>
</organism>
<dbReference type="PANTHER" id="PTHR11977">
    <property type="entry name" value="VILLIN"/>
    <property type="match status" value="1"/>
</dbReference>
<sequence>MSSAAKVVDPAFQGVGQRPGIEIWRIENFQPVAVPKSDHGKFYMGDCYIVLQTTQSKGGSYLYDIHFWIGKDTSQDEAGTAAIKTVELDAALGGRAVQHRELQGHESDKFLSYFKPCIIPLEGGVASGFKTPEVEEFETRLYVCKGKRVVRMKQVPFARASLNHDDVFILDSEKKIFQFNGANSNIQERAKALEVVQFLKDKYHEGTCAVAIVDDGKLDTESDSGEFWVLFGGFAPIGKKVISDDDIVAERIPAKLYSIHEGGVTAVEGELSKGMLENNKCYLLDRGAEVFIWVGRSTQVEERKTVGKVAEDFIANENRPRSTRITRVIQGYETHAFKSNFGSWPAGSVAPGAEEGRGKVAALLKQQGVGLKGLGKSAPVNEEVPPLLEGGGKLEVWCINGNAKTPVSKEDIGKFYGGDCYIVLYTYHSGERKEDYYLCCWFGKNSIEADQQMATRLANTMSNSLKGRPVLGRIFQGKEPPQFIAIFQPMVILKGGLSSGYKKYIEEKELADDTYTADSVALFRVSGTSSHNNKTEQVDAVATSLNSTECFLLQSGSSLFTWHGNQSAFEQQQLAAKVAEFLKPGATLKHAKEGTENSIFWSALGGKQNYTSKKVTPENVREPHLFTVSLNKGNLQVEEVFNFSQDDLLTEDVLVLDTRAEVFVWVGQSVDPKEKQSAFDVAQQYIEMAAALEGLSLNVPMYRVTEGNEPSFFTTYFSWDSTKATALGNSFQKKMALLFGIKHHEDKSSGNQGGGATQRASALAALSSAFNPSSGKSSPRSQDRTNGSNQGPTQRASALAALNSAFNSSPTARSPSSRGSSGQGTQRAAAVAALSQVLTAEKKKTPDGTPTQSPSAETKTPSGEGKNEASEVDQGSEEGKEIDDTGSASGSNAGGDSEPKPESEQDYANIGQVVFSYDQLKARSENPVTGIDFKRREAYLSPEEFESIFGMDKEAFNKQPKWKQDMQKKKVDLF</sequence>
<dbReference type="CDD" id="cd11293">
    <property type="entry name" value="gelsolin_S4_like"/>
    <property type="match status" value="1"/>
</dbReference>
<evidence type="ECO:0000256" key="1">
    <source>
        <dbReference type="ARBA" id="ARBA00004245"/>
    </source>
</evidence>
<evidence type="ECO:0000313" key="12">
    <source>
        <dbReference type="Proteomes" id="UP001497516"/>
    </source>
</evidence>
<feature type="compositionally biased region" description="Low complexity" evidence="9">
    <location>
        <begin position="885"/>
        <end position="896"/>
    </location>
</feature>
<dbReference type="CDD" id="cd11291">
    <property type="entry name" value="gelsolin_S6_like"/>
    <property type="match status" value="1"/>
</dbReference>
<dbReference type="CDD" id="cd11292">
    <property type="entry name" value="gelsolin_S3_like"/>
    <property type="match status" value="1"/>
</dbReference>